<dbReference type="EMBL" id="JAFFJS010000003">
    <property type="protein sequence ID" value="MBM9433234.1"/>
    <property type="molecule type" value="Genomic_DNA"/>
</dbReference>
<dbReference type="Pfam" id="PF08335">
    <property type="entry name" value="GlnD_UR_UTase"/>
    <property type="match status" value="2"/>
</dbReference>
<sequence length="977" mass="107543">MRRESPTAALRRLGFTDPARAQRLTEGRDFAAVLDALGESPDPDQGLLAMLRMADGAPEAFQRITATPRLLSAVSQLCGMSTALGDILITHPDWIDGLGAEPTINPDAFLTIGQHADTPWDTGVTRLREEYYRQLLSIAAWDLMADHPLERFDTVAALLSDLVSAALSGAHALARATIPGSDTVRLAIIAMGKTGARELNYISDVDVIYVAEPAGDDEAAALDTATKIVTALTKAVSAPGSAPALWPLDANLRPEGQDGPLVRTLASHVAYYERWAKDWEFQALLKARAVAGDPDLGAAYVDAIQPFIWSASGRDQFVETTRHMRGRVESTIASRDAARQIKLGAGGLRDVEFTVQLLQLVHGRVDPSLRVRSTLDALAALRDNGYVARVDADRLEQHYRFLRTLEHRIQLQKMRRSQVLPEDDGQLRRIARAMKMPGITTGEELESAWRDVRAEVRSLHQAIYYRPLLPEAARLSDDDISLDRDAAADRLAGIGYRDPTRAVGHIAALTEGVSRTAMIQRQLLPVLLGWFAEGPEPDSGLLHFRILSETMGRTHWYMKLLRDSSMAGHRLAHILSTSRYLAEEIPKLPESVRWLEGDSELEPRSIGALRSELDALISRRTTPEGIAMAGRYLRRRSLLRTGLGLVLGLIDTERAQDSITNGAEIAVQAALQAATKKILAEFNLDEAPSSYLIVGMGSFGAREMSYGSDCDLLFVHQPHGDEELAQRVAVSIASAVMAMLSEGTEEPALRSDADLRPEGRNGPLARTLDAYGEYYRRWAETWERQSLLKARPIAGDAELGRQFIALIDPVRYGQGLTDAEDRDVRRMKARVETERAPRGASKARHLKLGPGGISDVEWTVQYLQLRYAGQQSTLQTTSTMTGLDAAMSAGLLSEDDGVRLAEAWLYAQQLRFAIALGTGRTSGPRLDVVPTDSTELANIAALLSHDLTARHEVEEIYLRLARRARAVVERIFFENER</sequence>
<keyword evidence="10" id="KW-1185">Reference proteome</keyword>
<comment type="caution">
    <text evidence="9">The sequence shown here is derived from an EMBL/GenBank/DDBJ whole genome shotgun (WGS) entry which is preliminary data.</text>
</comment>
<dbReference type="Gene3D" id="3.30.460.10">
    <property type="entry name" value="Beta Polymerase, domain 2"/>
    <property type="match status" value="2"/>
</dbReference>
<keyword evidence="5" id="KW-0460">Magnesium</keyword>
<keyword evidence="2 9" id="KW-0548">Nucleotidyltransferase</keyword>
<evidence type="ECO:0000313" key="9">
    <source>
        <dbReference type="EMBL" id="MBM9433234.1"/>
    </source>
</evidence>
<dbReference type="PANTHER" id="PTHR30621:SF0">
    <property type="entry name" value="BIFUNCTIONAL GLUTAMINE SYNTHETASE ADENYLYLTRANSFERASE_ADENYLYL-REMOVING ENZYME"/>
    <property type="match status" value="1"/>
</dbReference>
<protein>
    <submittedName>
        <fullName evidence="9">Bifunctional [glutamine synthetase] adenylyltransferase/[glutamine synthetase]-adenylyl-L-tyrosine phosphorylase</fullName>
        <ecNumber evidence="9">2.7.7.42</ecNumber>
        <ecNumber evidence="9">2.7.7.89</ecNumber>
    </submittedName>
</protein>
<evidence type="ECO:0000313" key="10">
    <source>
        <dbReference type="Proteomes" id="UP000705983"/>
    </source>
</evidence>
<evidence type="ECO:0000256" key="5">
    <source>
        <dbReference type="ARBA" id="ARBA00022842"/>
    </source>
</evidence>
<dbReference type="SUPFAM" id="SSF81593">
    <property type="entry name" value="Nucleotidyltransferase substrate binding subunit/domain"/>
    <property type="match status" value="2"/>
</dbReference>
<organism evidence="9 10">
    <name type="scientific">Flaviflexus equikiangi</name>
    <dbReference type="NCBI Taxonomy" id="2758573"/>
    <lineage>
        <taxon>Bacteria</taxon>
        <taxon>Bacillati</taxon>
        <taxon>Actinomycetota</taxon>
        <taxon>Actinomycetes</taxon>
        <taxon>Actinomycetales</taxon>
        <taxon>Actinomycetaceae</taxon>
        <taxon>Flaviflexus</taxon>
    </lineage>
</organism>
<dbReference type="GO" id="GO:0008882">
    <property type="term" value="F:[glutamate-ammonia-ligase] adenylyltransferase activity"/>
    <property type="evidence" value="ECO:0007669"/>
    <property type="project" value="UniProtKB-EC"/>
</dbReference>
<dbReference type="GO" id="GO:0047388">
    <property type="term" value="F:[glutamine synthetase]-adenylyl-L-tyrosine phosphorylase activity"/>
    <property type="evidence" value="ECO:0007669"/>
    <property type="project" value="UniProtKB-EC"/>
</dbReference>
<dbReference type="EC" id="2.7.7.89" evidence="9"/>
<feature type="domain" description="PII-uridylyltransferase/Glutamine-synthetase adenylyltransferase" evidence="8">
    <location>
        <begin position="323"/>
        <end position="462"/>
    </location>
</feature>
<dbReference type="NCBIfam" id="NF010707">
    <property type="entry name" value="PRK14109.1"/>
    <property type="match status" value="1"/>
</dbReference>
<keyword evidence="6" id="KW-0511">Multifunctional enzyme</keyword>
<evidence type="ECO:0000256" key="4">
    <source>
        <dbReference type="ARBA" id="ARBA00022840"/>
    </source>
</evidence>
<dbReference type="RefSeq" id="WP_187996585.1">
    <property type="nucleotide sequence ID" value="NZ_JACEXG010000003.1"/>
</dbReference>
<dbReference type="InterPro" id="IPR043519">
    <property type="entry name" value="NT_sf"/>
</dbReference>
<evidence type="ECO:0000256" key="6">
    <source>
        <dbReference type="ARBA" id="ARBA00023268"/>
    </source>
</evidence>
<feature type="domain" description="Glutamate-ammonia ligase adenylyltransferase repeated" evidence="7">
    <location>
        <begin position="570"/>
        <end position="803"/>
    </location>
</feature>
<reference evidence="10" key="1">
    <citation type="submission" date="2021-02" db="EMBL/GenBank/DDBJ databases">
        <title>Leucobacter sp. CX169.</title>
        <authorList>
            <person name="Cheng Y."/>
        </authorList>
    </citation>
    <scope>NUCLEOTIDE SEQUENCE [LARGE SCALE GENOMIC DNA]</scope>
    <source>
        <strain evidence="10">JY899</strain>
    </source>
</reference>
<dbReference type="InterPro" id="IPR013546">
    <property type="entry name" value="PII_UdlTrfase/GS_AdlTrfase"/>
</dbReference>
<gene>
    <name evidence="9" type="ORF">JVW63_05935</name>
</gene>
<dbReference type="EC" id="2.7.7.42" evidence="9"/>
<dbReference type="PANTHER" id="PTHR30621">
    <property type="entry name" value="GLUTAMINE SYNTHETASE ADENYLYLTRANSFERASE"/>
    <property type="match status" value="1"/>
</dbReference>
<evidence type="ECO:0000256" key="1">
    <source>
        <dbReference type="ARBA" id="ARBA00022679"/>
    </source>
</evidence>
<dbReference type="InterPro" id="IPR005190">
    <property type="entry name" value="GlnE_rpt_dom"/>
</dbReference>
<evidence type="ECO:0000256" key="2">
    <source>
        <dbReference type="ARBA" id="ARBA00022695"/>
    </source>
</evidence>
<proteinExistence type="predicted"/>
<dbReference type="Proteomes" id="UP000705983">
    <property type="component" value="Unassembled WGS sequence"/>
</dbReference>
<keyword evidence="4" id="KW-0067">ATP-binding</keyword>
<dbReference type="SUPFAM" id="SSF81301">
    <property type="entry name" value="Nucleotidyltransferase"/>
    <property type="match status" value="2"/>
</dbReference>
<keyword evidence="1 9" id="KW-0808">Transferase</keyword>
<accession>A0ABS2TEZ9</accession>
<dbReference type="Gene3D" id="1.20.120.330">
    <property type="entry name" value="Nucleotidyltransferases domain 2"/>
    <property type="match status" value="2"/>
</dbReference>
<dbReference type="InterPro" id="IPR023057">
    <property type="entry name" value="GlnE"/>
</dbReference>
<feature type="domain" description="PII-uridylyltransferase/Glutamine-synthetase adenylyltransferase" evidence="8">
    <location>
        <begin position="825"/>
        <end position="967"/>
    </location>
</feature>
<evidence type="ECO:0000259" key="8">
    <source>
        <dbReference type="Pfam" id="PF08335"/>
    </source>
</evidence>
<dbReference type="Pfam" id="PF03710">
    <property type="entry name" value="GlnE"/>
    <property type="match status" value="2"/>
</dbReference>
<evidence type="ECO:0000256" key="3">
    <source>
        <dbReference type="ARBA" id="ARBA00022741"/>
    </source>
</evidence>
<name>A0ABS2TEZ9_9ACTO</name>
<keyword evidence="3" id="KW-0547">Nucleotide-binding</keyword>
<feature type="domain" description="Glutamate-ammonia ligase adenylyltransferase repeated" evidence="7">
    <location>
        <begin position="74"/>
        <end position="299"/>
    </location>
</feature>
<evidence type="ECO:0000259" key="7">
    <source>
        <dbReference type="Pfam" id="PF03710"/>
    </source>
</evidence>
<dbReference type="CDD" id="cd05401">
    <property type="entry name" value="NT_GlnE_GlnD_like"/>
    <property type="match status" value="2"/>
</dbReference>